<evidence type="ECO:0000313" key="1">
    <source>
        <dbReference type="EMBL" id="KAI3697643.1"/>
    </source>
</evidence>
<proteinExistence type="predicted"/>
<reference evidence="1 2" key="2">
    <citation type="journal article" date="2022" name="Mol. Ecol. Resour.">
        <title>The genomes of chicory, endive, great burdock and yacon provide insights into Asteraceae paleo-polyploidization history and plant inulin production.</title>
        <authorList>
            <person name="Fan W."/>
            <person name="Wang S."/>
            <person name="Wang H."/>
            <person name="Wang A."/>
            <person name="Jiang F."/>
            <person name="Liu H."/>
            <person name="Zhao H."/>
            <person name="Xu D."/>
            <person name="Zhang Y."/>
        </authorList>
    </citation>
    <scope>NUCLEOTIDE SEQUENCE [LARGE SCALE GENOMIC DNA]</scope>
    <source>
        <strain evidence="2">cv. Niubang</strain>
    </source>
</reference>
<dbReference type="EMBL" id="CM042056">
    <property type="protein sequence ID" value="KAI3697643.1"/>
    <property type="molecule type" value="Genomic_DNA"/>
</dbReference>
<evidence type="ECO:0000313" key="2">
    <source>
        <dbReference type="Proteomes" id="UP001055879"/>
    </source>
</evidence>
<accession>A0ACB8ZJ79</accession>
<keyword evidence="2" id="KW-1185">Reference proteome</keyword>
<protein>
    <submittedName>
        <fullName evidence="1">Uncharacterized protein</fullName>
    </submittedName>
</protein>
<dbReference type="Proteomes" id="UP001055879">
    <property type="component" value="Linkage Group LG10"/>
</dbReference>
<organism evidence="1 2">
    <name type="scientific">Arctium lappa</name>
    <name type="common">Greater burdock</name>
    <name type="synonym">Lappa major</name>
    <dbReference type="NCBI Taxonomy" id="4217"/>
    <lineage>
        <taxon>Eukaryota</taxon>
        <taxon>Viridiplantae</taxon>
        <taxon>Streptophyta</taxon>
        <taxon>Embryophyta</taxon>
        <taxon>Tracheophyta</taxon>
        <taxon>Spermatophyta</taxon>
        <taxon>Magnoliopsida</taxon>
        <taxon>eudicotyledons</taxon>
        <taxon>Gunneridae</taxon>
        <taxon>Pentapetalae</taxon>
        <taxon>asterids</taxon>
        <taxon>campanulids</taxon>
        <taxon>Asterales</taxon>
        <taxon>Asteraceae</taxon>
        <taxon>Carduoideae</taxon>
        <taxon>Cardueae</taxon>
        <taxon>Arctiinae</taxon>
        <taxon>Arctium</taxon>
    </lineage>
</organism>
<gene>
    <name evidence="1" type="ORF">L6452_30738</name>
</gene>
<sequence length="615" mass="69044">MVVAKLTKGSVVEVSSDDAGFHGAWYVATILDVVELHQSKSKGSKHKSKTRKKIGYNVKYDSLFQEDNLSEHLTEIVDPSFIRPLPPRYPRRNNVNNEVAEVEAAAEDGGGGDDFELFDVVDADHLDGWWIGVVTKVIIDGEIRKYVVSFECPFEEVEFERSQLRLHVDWIDGRWQVPPKKTPEQETAVTNAEQTSKSNEDDHLGFTTPTKGALMADPEKTPSEGALMADPENPTVQISAKKKSGSRKKAVTHADTVGGLDRSFTYISNKRIVRNSRGKRSQSSAGSKGNTEVMVSVMEASGSQAIHQDSLLLEQEMTITETCEAEAGKSSQKRKRGRPPRSLIKMPNGLLQDDQESGKRVSSAVHEMTTELDEQPLSVWYQGLHPMTVLKNTRGSRCSALDHRDEPSDALNPAIVNNREITEYQQEWPFIKRSPIWATIESLELYQNPQQKPHFSLLKKIKEDYREGLAIAHLVTFANVVQRTSKLQLDDPNDIIENSLETLADLETHGFDVGAVRARLNELLSRKAEVGELKDKLKEVEKEVEKQNLEKSKIADEVDQLEAKMQDLQEKLVETVKKKNVKDEELMMLQSNLNLVANQIIDLKVDFEKLAATPL</sequence>
<reference evidence="2" key="1">
    <citation type="journal article" date="2022" name="Mol. Ecol. Resour.">
        <title>The genomes of chicory, endive, great burdock and yacon provide insights into Asteraceae palaeo-polyploidization history and plant inulin production.</title>
        <authorList>
            <person name="Fan W."/>
            <person name="Wang S."/>
            <person name="Wang H."/>
            <person name="Wang A."/>
            <person name="Jiang F."/>
            <person name="Liu H."/>
            <person name="Zhao H."/>
            <person name="Xu D."/>
            <person name="Zhang Y."/>
        </authorList>
    </citation>
    <scope>NUCLEOTIDE SEQUENCE [LARGE SCALE GENOMIC DNA]</scope>
    <source>
        <strain evidence="2">cv. Niubang</strain>
    </source>
</reference>
<comment type="caution">
    <text evidence="1">The sequence shown here is derived from an EMBL/GenBank/DDBJ whole genome shotgun (WGS) entry which is preliminary data.</text>
</comment>
<name>A0ACB8ZJ79_ARCLA</name>